<dbReference type="Proteomes" id="UP000799776">
    <property type="component" value="Unassembled WGS sequence"/>
</dbReference>
<dbReference type="GO" id="GO:0016787">
    <property type="term" value="F:hydrolase activity"/>
    <property type="evidence" value="ECO:0007669"/>
    <property type="project" value="UniProtKB-KW"/>
</dbReference>
<dbReference type="Gene3D" id="3.60.15.10">
    <property type="entry name" value="Ribonuclease Z/Hydroxyacylglutathione hydrolase-like"/>
    <property type="match status" value="1"/>
</dbReference>
<dbReference type="SUPFAM" id="SSF56281">
    <property type="entry name" value="Metallo-hydrolase/oxidoreductase"/>
    <property type="match status" value="1"/>
</dbReference>
<dbReference type="Pfam" id="PF00753">
    <property type="entry name" value="Lactamase_B"/>
    <property type="match status" value="1"/>
</dbReference>
<organism evidence="7 8">
    <name type="scientific">Saccharata proteae CBS 121410</name>
    <dbReference type="NCBI Taxonomy" id="1314787"/>
    <lineage>
        <taxon>Eukaryota</taxon>
        <taxon>Fungi</taxon>
        <taxon>Dikarya</taxon>
        <taxon>Ascomycota</taxon>
        <taxon>Pezizomycotina</taxon>
        <taxon>Dothideomycetes</taxon>
        <taxon>Dothideomycetes incertae sedis</taxon>
        <taxon>Botryosphaeriales</taxon>
        <taxon>Saccharataceae</taxon>
        <taxon>Saccharata</taxon>
    </lineage>
</organism>
<evidence type="ECO:0000256" key="4">
    <source>
        <dbReference type="ARBA" id="ARBA00022801"/>
    </source>
</evidence>
<dbReference type="OrthoDB" id="10250730at2759"/>
<sequence>MPHLPPSSPHQPFVTISPISAGTITLPSAAFISPATPSAQRTVPSLCFLITHPGHSTDLTPASSSHAHRPIRIMFDLGLRSNLSRYLPAQQQHLSTRTPYRLAGVATQLAAGGVAVDEISTVVLSHVHYDHHGDAGDFAAARFVVGNGALAVLRDGLEGKGSHQCFDGGLFGGCAVEELPPVGWRRLGPFDAALDLLGDGSVFVIDAPGHLPGHVNLLCRTGDASWVCLAGDSFHDPRLLRGEKEIGTWEDAAGNTLCIHLDREAAEKTIARLRVLDGIDGVQIIAAHDVEWCERNKDKMFPATL</sequence>
<keyword evidence="3" id="KW-0479">Metal-binding</keyword>
<comment type="caution">
    <text evidence="7">The sequence shown here is derived from an EMBL/GenBank/DDBJ whole genome shotgun (WGS) entry which is preliminary data.</text>
</comment>
<evidence type="ECO:0000256" key="3">
    <source>
        <dbReference type="ARBA" id="ARBA00022723"/>
    </source>
</evidence>
<dbReference type="InterPro" id="IPR036866">
    <property type="entry name" value="RibonucZ/Hydroxyglut_hydro"/>
</dbReference>
<dbReference type="InterPro" id="IPR001279">
    <property type="entry name" value="Metallo-B-lactamas"/>
</dbReference>
<dbReference type="PANTHER" id="PTHR42978">
    <property type="entry name" value="QUORUM-QUENCHING LACTONASE YTNP-RELATED-RELATED"/>
    <property type="match status" value="1"/>
</dbReference>
<comment type="cofactor">
    <cofactor evidence="1">
        <name>Zn(2+)</name>
        <dbReference type="ChEBI" id="CHEBI:29105"/>
    </cofactor>
</comment>
<keyword evidence="4" id="KW-0378">Hydrolase</keyword>
<evidence type="ECO:0000259" key="6">
    <source>
        <dbReference type="Pfam" id="PF00753"/>
    </source>
</evidence>
<comment type="similarity">
    <text evidence="2">Belongs to the metallo-beta-lactamase superfamily.</text>
</comment>
<evidence type="ECO:0000313" key="8">
    <source>
        <dbReference type="Proteomes" id="UP000799776"/>
    </source>
</evidence>
<evidence type="ECO:0000256" key="2">
    <source>
        <dbReference type="ARBA" id="ARBA00007749"/>
    </source>
</evidence>
<dbReference type="InterPro" id="IPR051013">
    <property type="entry name" value="MBL_superfamily_lactonases"/>
</dbReference>
<reference evidence="7" key="1">
    <citation type="journal article" date="2020" name="Stud. Mycol.">
        <title>101 Dothideomycetes genomes: a test case for predicting lifestyles and emergence of pathogens.</title>
        <authorList>
            <person name="Haridas S."/>
            <person name="Albert R."/>
            <person name="Binder M."/>
            <person name="Bloem J."/>
            <person name="Labutti K."/>
            <person name="Salamov A."/>
            <person name="Andreopoulos B."/>
            <person name="Baker S."/>
            <person name="Barry K."/>
            <person name="Bills G."/>
            <person name="Bluhm B."/>
            <person name="Cannon C."/>
            <person name="Castanera R."/>
            <person name="Culley D."/>
            <person name="Daum C."/>
            <person name="Ezra D."/>
            <person name="Gonzalez J."/>
            <person name="Henrissat B."/>
            <person name="Kuo A."/>
            <person name="Liang C."/>
            <person name="Lipzen A."/>
            <person name="Lutzoni F."/>
            <person name="Magnuson J."/>
            <person name="Mondo S."/>
            <person name="Nolan M."/>
            <person name="Ohm R."/>
            <person name="Pangilinan J."/>
            <person name="Park H.-J."/>
            <person name="Ramirez L."/>
            <person name="Alfaro M."/>
            <person name="Sun H."/>
            <person name="Tritt A."/>
            <person name="Yoshinaga Y."/>
            <person name="Zwiers L.-H."/>
            <person name="Turgeon B."/>
            <person name="Goodwin S."/>
            <person name="Spatafora J."/>
            <person name="Crous P."/>
            <person name="Grigoriev I."/>
        </authorList>
    </citation>
    <scope>NUCLEOTIDE SEQUENCE</scope>
    <source>
        <strain evidence="7">CBS 121410</strain>
    </source>
</reference>
<evidence type="ECO:0000256" key="5">
    <source>
        <dbReference type="ARBA" id="ARBA00022833"/>
    </source>
</evidence>
<feature type="domain" description="Metallo-beta-lactamase" evidence="6">
    <location>
        <begin position="97"/>
        <end position="246"/>
    </location>
</feature>
<evidence type="ECO:0000313" key="7">
    <source>
        <dbReference type="EMBL" id="KAF2085410.1"/>
    </source>
</evidence>
<keyword evidence="5" id="KW-0862">Zinc</keyword>
<dbReference type="AlphaFoldDB" id="A0A9P4LTC1"/>
<dbReference type="GO" id="GO:0046872">
    <property type="term" value="F:metal ion binding"/>
    <property type="evidence" value="ECO:0007669"/>
    <property type="project" value="UniProtKB-KW"/>
</dbReference>
<evidence type="ECO:0000256" key="1">
    <source>
        <dbReference type="ARBA" id="ARBA00001947"/>
    </source>
</evidence>
<gene>
    <name evidence="7" type="ORF">K490DRAFT_46836</name>
</gene>
<protein>
    <submittedName>
        <fullName evidence="7">Metallo-hydrolase/oxidoreductase</fullName>
    </submittedName>
</protein>
<dbReference type="EMBL" id="ML978731">
    <property type="protein sequence ID" value="KAF2085410.1"/>
    <property type="molecule type" value="Genomic_DNA"/>
</dbReference>
<proteinExistence type="inferred from homology"/>
<dbReference type="CDD" id="cd07730">
    <property type="entry name" value="metallo-hydrolase-like_MBL-fold"/>
    <property type="match status" value="1"/>
</dbReference>
<accession>A0A9P4LTC1</accession>
<keyword evidence="8" id="KW-1185">Reference proteome</keyword>
<dbReference type="PANTHER" id="PTHR42978:SF2">
    <property type="entry name" value="102 KBASES UNSTABLE REGION: FROM 1 TO 119443"/>
    <property type="match status" value="1"/>
</dbReference>
<name>A0A9P4LTC1_9PEZI</name>